<dbReference type="InterPro" id="IPR001610">
    <property type="entry name" value="PAC"/>
</dbReference>
<dbReference type="EMBL" id="WWCT01000016">
    <property type="protein sequence ID" value="MYN28516.1"/>
    <property type="molecule type" value="Genomic_DNA"/>
</dbReference>
<dbReference type="EC" id="2.7.13.3" evidence="2"/>
<dbReference type="Pfam" id="PF08447">
    <property type="entry name" value="PAS_3"/>
    <property type="match status" value="2"/>
</dbReference>
<protein>
    <recommendedName>
        <fullName evidence="2">histidine kinase</fullName>
        <ecNumber evidence="2">2.7.13.3</ecNumber>
    </recommendedName>
</protein>
<evidence type="ECO:0000256" key="4">
    <source>
        <dbReference type="PROSITE-ProRule" id="PRU00169"/>
    </source>
</evidence>
<evidence type="ECO:0000259" key="7">
    <source>
        <dbReference type="PROSITE" id="PS50112"/>
    </source>
</evidence>
<dbReference type="InterPro" id="IPR035965">
    <property type="entry name" value="PAS-like_dom_sf"/>
</dbReference>
<dbReference type="SUPFAM" id="SSF52172">
    <property type="entry name" value="CheY-like"/>
    <property type="match status" value="2"/>
</dbReference>
<keyword evidence="3 4" id="KW-0597">Phosphoprotein</keyword>
<dbReference type="InterPro" id="IPR004358">
    <property type="entry name" value="Sig_transdc_His_kin-like_C"/>
</dbReference>
<comment type="caution">
    <text evidence="9">The sequence shown here is derived from an EMBL/GenBank/DDBJ whole genome shotgun (WGS) entry which is preliminary data.</text>
</comment>
<feature type="domain" description="PAC" evidence="8">
    <location>
        <begin position="270"/>
        <end position="322"/>
    </location>
</feature>
<dbReference type="SUPFAM" id="SSF47384">
    <property type="entry name" value="Homodimeric domain of signal transducing histidine kinase"/>
    <property type="match status" value="1"/>
</dbReference>
<sequence length="962" mass="104859">MHDCSSVRFFCIRQSYNPATLFIPVFPVTPPFLQGGGQLAHIIAAYDWSQTALGPMAGWPQSLQTTVALILRSPVPIVTLWGEPGVMIYNDAYSLFAGGRHPQLLGTNVREGWAEVADFNDHVLKVGLAGDTLAYVDQELTLHRSGKPEQVWMNLDYSPILDEAGVPVGVMAIVIETSAKVKAERALQEESERLRASENTFRTLAQTMPNQVWTSSADGIVDWFNDQVYRYTGTPAGEMDRERWRQMVHDDDRDAAGDLWFAAIAAAQTYETEFRIRRADGDWRWHLVRAQPIVDAQGVVQRWVGTNTDIQDQKSTAAMLQRQVAERTAERDRMWQYSTDVMMVTDLEGWVKAINPAFTRLLGWEPAEVVGTSVYTLIHRDDLDASKAEMASLASGAVTFKFENRTQRKGGGYAILAWTAAPDARFVHAVGRDMTAERAAAEEMKRTAAALQQSQKMEAIGKLTGGVAHDFNNLLQVISGNLQLLAGDVAGNARAERRLDNALAGVTRGARLASYLLAFGRRQALDPRVVKIGRFIAGMEDMLRRSLGEEIEVEMVISGGLWNTLVDTTQVENAVLNLCINARDAMDGAGKLTIEVGNAYLDDAYALAHPELHPGQYVMIAVSDTGTGMTPEVLEQAFDPFFSTKPEGKGSGLGLSMVYGFARQSGGHVKIYSELGNGTTVKLYLPRSTEAEDAPLPPETRAIIGGKETILVAEDDEGVRATVVELLSELGYQVLKAGDATSALSIIDSGMQIDLLFTDVVMPGPLRSPDLARKARERQPGMAVLFTSGYTENAIVHGGRLDAGVDLLGKPYTREALARKIRHVLGNRQQQLQVTAELAAPLPAPTEPARAGVNRILLVEDEPELRDTTAELLELLGHQVHAAGDAASALALLAAHPVDVMLTDISLPDMSGEVLAAKARAAHPELRIIYASGQHPNAPLERAQLLLKPYSIDKLILALAQG</sequence>
<dbReference type="InterPro" id="IPR000700">
    <property type="entry name" value="PAS-assoc_C"/>
</dbReference>
<evidence type="ECO:0000259" key="6">
    <source>
        <dbReference type="PROSITE" id="PS50110"/>
    </source>
</evidence>
<feature type="modified residue" description="4-aspartylphosphate" evidence="4">
    <location>
        <position position="759"/>
    </location>
</feature>
<dbReference type="InterPro" id="IPR001789">
    <property type="entry name" value="Sig_transdc_resp-reg_receiver"/>
</dbReference>
<dbReference type="Gene3D" id="3.40.50.2300">
    <property type="match status" value="2"/>
</dbReference>
<dbReference type="PROSITE" id="PS50109">
    <property type="entry name" value="HIS_KIN"/>
    <property type="match status" value="1"/>
</dbReference>
<reference evidence="9 10" key="1">
    <citation type="submission" date="2019-12" db="EMBL/GenBank/DDBJ databases">
        <title>Novel species isolated from a subtropical stream in China.</title>
        <authorList>
            <person name="Lu H."/>
        </authorList>
    </citation>
    <scope>NUCLEOTIDE SEQUENCE [LARGE SCALE GENOMIC DNA]</scope>
    <source>
        <strain evidence="9 10">CY42W</strain>
    </source>
</reference>
<dbReference type="PROSITE" id="PS50110">
    <property type="entry name" value="RESPONSE_REGULATORY"/>
    <property type="match status" value="2"/>
</dbReference>
<dbReference type="PROSITE" id="PS50112">
    <property type="entry name" value="PAS"/>
    <property type="match status" value="2"/>
</dbReference>
<dbReference type="InterPro" id="IPR003661">
    <property type="entry name" value="HisK_dim/P_dom"/>
</dbReference>
<feature type="domain" description="Response regulatory" evidence="6">
    <location>
        <begin position="855"/>
        <end position="962"/>
    </location>
</feature>
<dbReference type="InterPro" id="IPR013655">
    <property type="entry name" value="PAS_fold_3"/>
</dbReference>
<evidence type="ECO:0000259" key="8">
    <source>
        <dbReference type="PROSITE" id="PS50113"/>
    </source>
</evidence>
<dbReference type="NCBIfam" id="TIGR00229">
    <property type="entry name" value="sensory_box"/>
    <property type="match status" value="2"/>
</dbReference>
<evidence type="ECO:0000256" key="3">
    <source>
        <dbReference type="ARBA" id="ARBA00022553"/>
    </source>
</evidence>
<feature type="domain" description="PAS" evidence="7">
    <location>
        <begin position="327"/>
        <end position="397"/>
    </location>
</feature>
<dbReference type="Pfam" id="PF02518">
    <property type="entry name" value="HATPase_c"/>
    <property type="match status" value="1"/>
</dbReference>
<feature type="domain" description="PAS" evidence="7">
    <location>
        <begin position="197"/>
        <end position="254"/>
    </location>
</feature>
<gene>
    <name evidence="9" type="ORF">GTP69_19075</name>
</gene>
<dbReference type="SUPFAM" id="SSF55874">
    <property type="entry name" value="ATPase domain of HSP90 chaperone/DNA topoisomerase II/histidine kinase"/>
    <property type="match status" value="1"/>
</dbReference>
<evidence type="ECO:0000259" key="5">
    <source>
        <dbReference type="PROSITE" id="PS50109"/>
    </source>
</evidence>
<dbReference type="SMART" id="SM00387">
    <property type="entry name" value="HATPase_c"/>
    <property type="match status" value="1"/>
</dbReference>
<evidence type="ECO:0000313" key="9">
    <source>
        <dbReference type="EMBL" id="MYN28516.1"/>
    </source>
</evidence>
<dbReference type="Pfam" id="PF00072">
    <property type="entry name" value="Response_reg"/>
    <property type="match status" value="2"/>
</dbReference>
<feature type="domain" description="Histidine kinase" evidence="5">
    <location>
        <begin position="466"/>
        <end position="689"/>
    </location>
</feature>
<feature type="modified residue" description="4-aspartylphosphate" evidence="4">
    <location>
        <position position="904"/>
    </location>
</feature>
<dbReference type="PROSITE" id="PS50113">
    <property type="entry name" value="PAC"/>
    <property type="match status" value="2"/>
</dbReference>
<dbReference type="InterPro" id="IPR011006">
    <property type="entry name" value="CheY-like_superfamily"/>
</dbReference>
<dbReference type="SMART" id="SM00388">
    <property type="entry name" value="HisKA"/>
    <property type="match status" value="1"/>
</dbReference>
<dbReference type="InterPro" id="IPR005467">
    <property type="entry name" value="His_kinase_dom"/>
</dbReference>
<dbReference type="PANTHER" id="PTHR43065:SF42">
    <property type="entry name" value="TWO-COMPONENT SENSOR PPRA"/>
    <property type="match status" value="1"/>
</dbReference>
<comment type="catalytic activity">
    <reaction evidence="1">
        <text>ATP + protein L-histidine = ADP + protein N-phospho-L-histidine.</text>
        <dbReference type="EC" id="2.7.13.3"/>
    </reaction>
</comment>
<dbReference type="SMART" id="SM00086">
    <property type="entry name" value="PAC"/>
    <property type="match status" value="3"/>
</dbReference>
<feature type="domain" description="Response regulatory" evidence="6">
    <location>
        <begin position="709"/>
        <end position="825"/>
    </location>
</feature>
<dbReference type="InterPro" id="IPR003594">
    <property type="entry name" value="HATPase_dom"/>
</dbReference>
<dbReference type="CDD" id="cd16919">
    <property type="entry name" value="HATPase_CckA-like"/>
    <property type="match status" value="1"/>
</dbReference>
<dbReference type="Gene3D" id="3.30.565.10">
    <property type="entry name" value="Histidine kinase-like ATPase, C-terminal domain"/>
    <property type="match status" value="1"/>
</dbReference>
<dbReference type="InterPro" id="IPR036890">
    <property type="entry name" value="HATPase_C_sf"/>
</dbReference>
<keyword evidence="10" id="KW-1185">Reference proteome</keyword>
<feature type="domain" description="PAC" evidence="8">
    <location>
        <begin position="136"/>
        <end position="189"/>
    </location>
</feature>
<name>A0ABW9W3M3_9BURK</name>
<evidence type="ECO:0000256" key="2">
    <source>
        <dbReference type="ARBA" id="ARBA00012438"/>
    </source>
</evidence>
<dbReference type="SMART" id="SM00448">
    <property type="entry name" value="REC"/>
    <property type="match status" value="2"/>
</dbReference>
<dbReference type="CDD" id="cd00082">
    <property type="entry name" value="HisKA"/>
    <property type="match status" value="1"/>
</dbReference>
<evidence type="ECO:0000256" key="1">
    <source>
        <dbReference type="ARBA" id="ARBA00000085"/>
    </source>
</evidence>
<dbReference type="SUPFAM" id="SSF55785">
    <property type="entry name" value="PYP-like sensor domain (PAS domain)"/>
    <property type="match status" value="3"/>
</dbReference>
<dbReference type="Gene3D" id="1.10.287.130">
    <property type="match status" value="1"/>
</dbReference>
<dbReference type="InterPro" id="IPR000014">
    <property type="entry name" value="PAS"/>
</dbReference>
<dbReference type="SMART" id="SM00091">
    <property type="entry name" value="PAS"/>
    <property type="match status" value="2"/>
</dbReference>
<dbReference type="PRINTS" id="PR00344">
    <property type="entry name" value="BCTRLSENSOR"/>
</dbReference>
<proteinExistence type="predicted"/>
<dbReference type="Proteomes" id="UP000642144">
    <property type="component" value="Unassembled WGS sequence"/>
</dbReference>
<accession>A0ABW9W3M3</accession>
<dbReference type="CDD" id="cd00130">
    <property type="entry name" value="PAS"/>
    <property type="match status" value="2"/>
</dbReference>
<dbReference type="Gene3D" id="3.30.450.20">
    <property type="entry name" value="PAS domain"/>
    <property type="match status" value="3"/>
</dbReference>
<evidence type="ECO:0000313" key="10">
    <source>
        <dbReference type="Proteomes" id="UP000642144"/>
    </source>
</evidence>
<dbReference type="InterPro" id="IPR036097">
    <property type="entry name" value="HisK_dim/P_sf"/>
</dbReference>
<organism evidence="9 10">
    <name type="scientific">Duganella levis</name>
    <dbReference type="NCBI Taxonomy" id="2692169"/>
    <lineage>
        <taxon>Bacteria</taxon>
        <taxon>Pseudomonadati</taxon>
        <taxon>Pseudomonadota</taxon>
        <taxon>Betaproteobacteria</taxon>
        <taxon>Burkholderiales</taxon>
        <taxon>Oxalobacteraceae</taxon>
        <taxon>Telluria group</taxon>
        <taxon>Duganella</taxon>
    </lineage>
</organism>
<dbReference type="PANTHER" id="PTHR43065">
    <property type="entry name" value="SENSOR HISTIDINE KINASE"/>
    <property type="match status" value="1"/>
</dbReference>
<dbReference type="CDD" id="cd18161">
    <property type="entry name" value="REC_hyHK_blue-like"/>
    <property type="match status" value="1"/>
</dbReference>